<name>A0A8T1XAU9_9STRA</name>
<evidence type="ECO:0000313" key="2">
    <source>
        <dbReference type="EMBL" id="KAG7401438.1"/>
    </source>
</evidence>
<dbReference type="AlphaFoldDB" id="A0A8T1XAU9"/>
<reference evidence="2" key="1">
    <citation type="submission" date="2021-02" db="EMBL/GenBank/DDBJ databases">
        <authorList>
            <person name="Palmer J.M."/>
        </authorList>
    </citation>
    <scope>NUCLEOTIDE SEQUENCE</scope>
    <source>
        <strain evidence="2">SCRP23</strain>
    </source>
</reference>
<protein>
    <recommendedName>
        <fullName evidence="1">BRCT domain-containing protein</fullName>
    </recommendedName>
</protein>
<proteinExistence type="predicted"/>
<dbReference type="OrthoDB" id="1937899at2759"/>
<keyword evidence="3" id="KW-1185">Reference proteome</keyword>
<organism evidence="2 3">
    <name type="scientific">Phytophthora boehmeriae</name>
    <dbReference type="NCBI Taxonomy" id="109152"/>
    <lineage>
        <taxon>Eukaryota</taxon>
        <taxon>Sar</taxon>
        <taxon>Stramenopiles</taxon>
        <taxon>Oomycota</taxon>
        <taxon>Peronosporomycetes</taxon>
        <taxon>Peronosporales</taxon>
        <taxon>Peronosporaceae</taxon>
        <taxon>Phytophthora</taxon>
    </lineage>
</organism>
<comment type="caution">
    <text evidence="2">The sequence shown here is derived from an EMBL/GenBank/DDBJ whole genome shotgun (WGS) entry which is preliminary data.</text>
</comment>
<accession>A0A8T1XAU9</accession>
<evidence type="ECO:0000259" key="1">
    <source>
        <dbReference type="PROSITE" id="PS50172"/>
    </source>
</evidence>
<sequence length="191" mass="21203">MSSFSLTGASFAFSGLSPVECSELSAVIQAHGGRVVDAVAAQSPEDVYVITDYCAQTSLNPSDRFVTRFWFSEMLRLRRWLRPDAHPFFEPPPKATALQHPITLTGDDGDVKMDTLSHHKMQLPHSSTSRFRDQVPVWPYFAAYLAQPMHNVQDLAAALHLSKKEIQLFGVRSGRVADSIRAKAIFPDCVA</sequence>
<dbReference type="EMBL" id="JAGDFL010000013">
    <property type="protein sequence ID" value="KAG7401438.1"/>
    <property type="molecule type" value="Genomic_DNA"/>
</dbReference>
<dbReference type="PROSITE" id="PS50172">
    <property type="entry name" value="BRCT"/>
    <property type="match status" value="1"/>
</dbReference>
<dbReference type="Proteomes" id="UP000693981">
    <property type="component" value="Unassembled WGS sequence"/>
</dbReference>
<evidence type="ECO:0000313" key="3">
    <source>
        <dbReference type="Proteomes" id="UP000693981"/>
    </source>
</evidence>
<dbReference type="InterPro" id="IPR001357">
    <property type="entry name" value="BRCT_dom"/>
</dbReference>
<feature type="domain" description="BRCT" evidence="1">
    <location>
        <begin position="1"/>
        <end position="88"/>
    </location>
</feature>
<gene>
    <name evidence="2" type="ORF">PHYBOEH_001430</name>
</gene>